<feature type="region of interest" description="Disordered" evidence="1">
    <location>
        <begin position="399"/>
        <end position="465"/>
    </location>
</feature>
<reference evidence="3" key="2">
    <citation type="submission" date="2020-09" db="EMBL/GenBank/DDBJ databases">
        <authorList>
            <person name="Sun Q."/>
            <person name="Zhou Y."/>
        </authorList>
    </citation>
    <scope>NUCLEOTIDE SEQUENCE</scope>
    <source>
        <strain evidence="3">CGMCC 4.7299</strain>
    </source>
</reference>
<keyword evidence="2" id="KW-1133">Transmembrane helix</keyword>
<name>A0A8J3FQY6_9ACTN</name>
<organism evidence="3 4">
    <name type="scientific">Mangrovihabitans endophyticus</name>
    <dbReference type="NCBI Taxonomy" id="1751298"/>
    <lineage>
        <taxon>Bacteria</taxon>
        <taxon>Bacillati</taxon>
        <taxon>Actinomycetota</taxon>
        <taxon>Actinomycetes</taxon>
        <taxon>Micromonosporales</taxon>
        <taxon>Micromonosporaceae</taxon>
        <taxon>Mangrovihabitans</taxon>
    </lineage>
</organism>
<dbReference type="Pfam" id="PF14362">
    <property type="entry name" value="DUF4407"/>
    <property type="match status" value="1"/>
</dbReference>
<evidence type="ECO:0000256" key="2">
    <source>
        <dbReference type="SAM" id="Phobius"/>
    </source>
</evidence>
<dbReference type="Proteomes" id="UP000656042">
    <property type="component" value="Unassembled WGS sequence"/>
</dbReference>
<feature type="transmembrane region" description="Helical" evidence="2">
    <location>
        <begin position="26"/>
        <end position="50"/>
    </location>
</feature>
<keyword evidence="2" id="KW-0472">Membrane</keyword>
<evidence type="ECO:0000256" key="1">
    <source>
        <dbReference type="SAM" id="MobiDB-lite"/>
    </source>
</evidence>
<feature type="compositionally biased region" description="Acidic residues" evidence="1">
    <location>
        <begin position="403"/>
        <end position="412"/>
    </location>
</feature>
<reference evidence="3" key="1">
    <citation type="journal article" date="2014" name="Int. J. Syst. Evol. Microbiol.">
        <title>Complete genome sequence of Corynebacterium casei LMG S-19264T (=DSM 44701T), isolated from a smear-ripened cheese.</title>
        <authorList>
            <consortium name="US DOE Joint Genome Institute (JGI-PGF)"/>
            <person name="Walter F."/>
            <person name="Albersmeier A."/>
            <person name="Kalinowski J."/>
            <person name="Ruckert C."/>
        </authorList>
    </citation>
    <scope>NUCLEOTIDE SEQUENCE</scope>
    <source>
        <strain evidence="3">CGMCC 4.7299</strain>
    </source>
</reference>
<dbReference type="RefSeq" id="WP_189081184.1">
    <property type="nucleotide sequence ID" value="NZ_BMMX01000023.1"/>
</dbReference>
<keyword evidence="2" id="KW-0812">Transmembrane</keyword>
<evidence type="ECO:0000313" key="3">
    <source>
        <dbReference type="EMBL" id="GGL04780.1"/>
    </source>
</evidence>
<dbReference type="EMBL" id="BMMX01000023">
    <property type="protein sequence ID" value="GGL04780.1"/>
    <property type="molecule type" value="Genomic_DNA"/>
</dbReference>
<sequence>MRSRRPLLLRIANVNPDSVNTHSDRVLYRTIGVFILLYFGYATAGGAAFVDASVDYSHPWWQWLVGPLVATGVVAYDRAVVGRVGVSFDNLGSTDPADLLKRPTFGLYAGRIALALLFALMITEPLMLTRYRGEIDARLNEVHNAQISASEGTGAVATYQARLAELKQLSVGEDEAVAALNASAAQKRRDARALYQQALADSAGDGVSRKAGCPAGGYCDSLVQRSRALDDEAAALDVQAAQLQQSQQTARAARDAEITDLTAKISEQRTANAAAIRADSGFGARTTAMWHLISSDFWGIGVFYIGIALLLVALDCAAVGLKFVSRGNAYERNEARIARQREHQAVIAYRRGVDDARTYGEASARILAGGLDRAAQDEQLTQAAADRARALLYAALQTQLADPTDETTDETTPETTPAAKTPGDQPTAGDPHDAAINPRSPQHRRPTGGPANRRDRHHSAGATRT</sequence>
<gene>
    <name evidence="3" type="ORF">GCM10012284_44180</name>
</gene>
<proteinExistence type="predicted"/>
<evidence type="ECO:0008006" key="5">
    <source>
        <dbReference type="Google" id="ProtNLM"/>
    </source>
</evidence>
<feature type="transmembrane region" description="Helical" evidence="2">
    <location>
        <begin position="297"/>
        <end position="321"/>
    </location>
</feature>
<evidence type="ECO:0000313" key="4">
    <source>
        <dbReference type="Proteomes" id="UP000656042"/>
    </source>
</evidence>
<accession>A0A8J3FQY6</accession>
<keyword evidence="4" id="KW-1185">Reference proteome</keyword>
<comment type="caution">
    <text evidence="3">The sequence shown here is derived from an EMBL/GenBank/DDBJ whole genome shotgun (WGS) entry which is preliminary data.</text>
</comment>
<feature type="transmembrane region" description="Helical" evidence="2">
    <location>
        <begin position="105"/>
        <end position="122"/>
    </location>
</feature>
<dbReference type="InterPro" id="IPR025519">
    <property type="entry name" value="DUF4407"/>
</dbReference>
<dbReference type="AlphaFoldDB" id="A0A8J3FQY6"/>
<protein>
    <recommendedName>
        <fullName evidence="5">DUF4407 domain-containing protein</fullName>
    </recommendedName>
</protein>